<feature type="compositionally biased region" description="Pro residues" evidence="3">
    <location>
        <begin position="25"/>
        <end position="34"/>
    </location>
</feature>
<feature type="domain" description="SH3" evidence="4">
    <location>
        <begin position="164"/>
        <end position="225"/>
    </location>
</feature>
<evidence type="ECO:0000259" key="4">
    <source>
        <dbReference type="PROSITE" id="PS50002"/>
    </source>
</evidence>
<reference evidence="5 6" key="1">
    <citation type="journal article" date="2015" name="Genome Biol. Evol.">
        <title>Phylogenomic analyses indicate that early fungi evolved digesting cell walls of algal ancestors of land plants.</title>
        <authorList>
            <person name="Chang Y."/>
            <person name="Wang S."/>
            <person name="Sekimoto S."/>
            <person name="Aerts A.L."/>
            <person name="Choi C."/>
            <person name="Clum A."/>
            <person name="LaButti K.M."/>
            <person name="Lindquist E.A."/>
            <person name="Yee Ngan C."/>
            <person name="Ohm R.A."/>
            <person name="Salamov A.A."/>
            <person name="Grigoriev I.V."/>
            <person name="Spatafora J.W."/>
            <person name="Berbee M.L."/>
        </authorList>
    </citation>
    <scope>NUCLEOTIDE SEQUENCE [LARGE SCALE GENOMIC DNA]</scope>
    <source>
        <strain evidence="5 6">JEL478</strain>
    </source>
</reference>
<evidence type="ECO:0000256" key="3">
    <source>
        <dbReference type="SAM" id="MobiDB-lite"/>
    </source>
</evidence>
<feature type="region of interest" description="Disordered" evidence="3">
    <location>
        <begin position="418"/>
        <end position="439"/>
    </location>
</feature>
<gene>
    <name evidence="5" type="ORF">M427DRAFT_144736</name>
</gene>
<proteinExistence type="predicted"/>
<dbReference type="InterPro" id="IPR036028">
    <property type="entry name" value="SH3-like_dom_sf"/>
</dbReference>
<evidence type="ECO:0000256" key="2">
    <source>
        <dbReference type="PROSITE-ProRule" id="PRU00192"/>
    </source>
</evidence>
<dbReference type="SUPFAM" id="SSF50044">
    <property type="entry name" value="SH3-domain"/>
    <property type="match status" value="1"/>
</dbReference>
<organism evidence="5 6">
    <name type="scientific">Gonapodya prolifera (strain JEL478)</name>
    <name type="common">Monoblepharis prolifera</name>
    <dbReference type="NCBI Taxonomy" id="1344416"/>
    <lineage>
        <taxon>Eukaryota</taxon>
        <taxon>Fungi</taxon>
        <taxon>Fungi incertae sedis</taxon>
        <taxon>Chytridiomycota</taxon>
        <taxon>Chytridiomycota incertae sedis</taxon>
        <taxon>Monoblepharidomycetes</taxon>
        <taxon>Monoblepharidales</taxon>
        <taxon>Gonapodyaceae</taxon>
        <taxon>Gonapodya</taxon>
    </lineage>
</organism>
<dbReference type="PROSITE" id="PS50002">
    <property type="entry name" value="SH3"/>
    <property type="match status" value="1"/>
</dbReference>
<feature type="compositionally biased region" description="Low complexity" evidence="3">
    <location>
        <begin position="309"/>
        <end position="333"/>
    </location>
</feature>
<dbReference type="Gene3D" id="2.30.30.40">
    <property type="entry name" value="SH3 Domains"/>
    <property type="match status" value="1"/>
</dbReference>
<dbReference type="Proteomes" id="UP000070544">
    <property type="component" value="Unassembled WGS sequence"/>
</dbReference>
<protein>
    <recommendedName>
        <fullName evidence="4">SH3 domain-containing protein</fullName>
    </recommendedName>
</protein>
<feature type="region of interest" description="Disordered" evidence="3">
    <location>
        <begin position="288"/>
        <end position="356"/>
    </location>
</feature>
<sequence length="439" mass="45188">MMRIRNQKIRERAAAVQVPGGEFHPSPPQPPPPVDGAGGQAFTFDPKTGQFVPSHSHPPFDGAATLHNPSVIPLHVSVQGSQQTLQAPQQQHGYAHVQGSGTRALARGEEVLSEPHWFFFRIAAPLDMENEVSVPYDGEETFLVAHHVGSVRSHVSSRVLYQSLVPPLTEPTLQFEPSSDDEIAVSKGDLVHVHQVFRDGWLAVSNVDTGAYGMVPTDAVKLGVAVPPGVGGGGVTNFGKRMESRAGWAVPSRGVPGPGSVGPGVGWGMGMSSWAGAIAQSAPVGGLDCSGAPTSGGWPSMDSHGVPRSGGFRSQGSSGVRSQGSSSRTVVGSASGTDRGSRSPGRGKGGSETWSGAATVHAPESIAHIPSAHIDVRGAVARSSFLATRGASGAPQSRAETVRLQSAHIDVRGPVVSGSGVMPGRQGVNGSGVTYNGPV</sequence>
<feature type="region of interest" description="Disordered" evidence="3">
    <location>
        <begin position="17"/>
        <end position="39"/>
    </location>
</feature>
<dbReference type="OrthoDB" id="5340910at2759"/>
<dbReference type="InterPro" id="IPR001452">
    <property type="entry name" value="SH3_domain"/>
</dbReference>
<keyword evidence="1 2" id="KW-0728">SH3 domain</keyword>
<dbReference type="AlphaFoldDB" id="A0A139AIU2"/>
<dbReference type="EMBL" id="KQ965751">
    <property type="protein sequence ID" value="KXS16722.1"/>
    <property type="molecule type" value="Genomic_DNA"/>
</dbReference>
<keyword evidence="6" id="KW-1185">Reference proteome</keyword>
<evidence type="ECO:0000313" key="5">
    <source>
        <dbReference type="EMBL" id="KXS16722.1"/>
    </source>
</evidence>
<dbReference type="Pfam" id="PF00018">
    <property type="entry name" value="SH3_1"/>
    <property type="match status" value="1"/>
</dbReference>
<accession>A0A139AIU2</accession>
<evidence type="ECO:0000313" key="6">
    <source>
        <dbReference type="Proteomes" id="UP000070544"/>
    </source>
</evidence>
<evidence type="ECO:0000256" key="1">
    <source>
        <dbReference type="ARBA" id="ARBA00022443"/>
    </source>
</evidence>
<name>A0A139AIU2_GONPJ</name>